<proteinExistence type="predicted"/>
<evidence type="ECO:0000313" key="2">
    <source>
        <dbReference type="EMBL" id="MEJ5092962.1"/>
    </source>
</evidence>
<feature type="compositionally biased region" description="Basic and acidic residues" evidence="1">
    <location>
        <begin position="1"/>
        <end position="20"/>
    </location>
</feature>
<feature type="region of interest" description="Disordered" evidence="1">
    <location>
        <begin position="1"/>
        <end position="57"/>
    </location>
</feature>
<comment type="caution">
    <text evidence="3">The sequence shown here is derived from an EMBL/GenBank/DDBJ whole genome shotgun (WGS) entry which is preliminary data.</text>
</comment>
<dbReference type="Proteomes" id="UP001380365">
    <property type="component" value="Unassembled WGS sequence"/>
</dbReference>
<feature type="compositionally biased region" description="Basic and acidic residues" evidence="1">
    <location>
        <begin position="29"/>
        <end position="44"/>
    </location>
</feature>
<keyword evidence="4" id="KW-1185">Reference proteome</keyword>
<organism evidence="3 4">
    <name type="scientific">Sphingomonas molluscorum</name>
    <dbReference type="NCBI Taxonomy" id="418184"/>
    <lineage>
        <taxon>Bacteria</taxon>
        <taxon>Pseudomonadati</taxon>
        <taxon>Pseudomonadota</taxon>
        <taxon>Alphaproteobacteria</taxon>
        <taxon>Sphingomonadales</taxon>
        <taxon>Sphingomonadaceae</taxon>
        <taxon>Sphingomonas</taxon>
    </lineage>
</organism>
<dbReference type="RefSeq" id="WP_165890021.1">
    <property type="nucleotide sequence ID" value="NZ_JBBGZA010000001.1"/>
</dbReference>
<evidence type="ECO:0000256" key="1">
    <source>
        <dbReference type="SAM" id="MobiDB-lite"/>
    </source>
</evidence>
<evidence type="ECO:0008006" key="5">
    <source>
        <dbReference type="Google" id="ProtNLM"/>
    </source>
</evidence>
<sequence>MVDRDMGTPDHNLSTEHQKTGDAALPSDTLDKPADEVSPAKDFDPAGDVGKPQPSGR</sequence>
<name>A0ABU8Q953_9SPHN</name>
<protein>
    <recommendedName>
        <fullName evidence="5">Sigma-like protein</fullName>
    </recommendedName>
</protein>
<dbReference type="EMBL" id="JBBGZA010000001">
    <property type="protein sequence ID" value="MEJ5096070.1"/>
    <property type="molecule type" value="Genomic_DNA"/>
</dbReference>
<accession>A0ABU8Q953</accession>
<evidence type="ECO:0000313" key="3">
    <source>
        <dbReference type="EMBL" id="MEJ5096070.1"/>
    </source>
</evidence>
<reference evidence="3 4" key="1">
    <citation type="submission" date="2023-12" db="EMBL/GenBank/DDBJ databases">
        <title>Gut-associated functions are favored during microbiome assembly across C. elegans life.</title>
        <authorList>
            <person name="Zimmermann J."/>
        </authorList>
    </citation>
    <scope>NUCLEOTIDE SEQUENCE [LARGE SCALE GENOMIC DNA]</scope>
    <source>
        <strain evidence="3 4">JUb134</strain>
    </source>
</reference>
<evidence type="ECO:0000313" key="4">
    <source>
        <dbReference type="Proteomes" id="UP001380365"/>
    </source>
</evidence>
<gene>
    <name evidence="2" type="ORF">WH159_00110</name>
    <name evidence="3" type="ORF">WH159_16195</name>
</gene>
<dbReference type="EMBL" id="JBBGZA010000001">
    <property type="protein sequence ID" value="MEJ5092962.1"/>
    <property type="molecule type" value="Genomic_DNA"/>
</dbReference>